<keyword evidence="1" id="KW-0596">Phosphopantetheine</keyword>
<evidence type="ECO:0000256" key="1">
    <source>
        <dbReference type="ARBA" id="ARBA00022450"/>
    </source>
</evidence>
<sequence length="99" mass="10789">VLEFALYGPTEATCGATIKVLAANKPVTLGRPNPSTRVYILDSQKKLAPRGVIGELYLAGVQVATEYVGRPDETAKRFSPDSICPQYVGERMYKTGDLR</sequence>
<evidence type="ECO:0000256" key="2">
    <source>
        <dbReference type="ARBA" id="ARBA00022553"/>
    </source>
</evidence>
<feature type="non-terminal residue" evidence="6">
    <location>
        <position position="1"/>
    </location>
</feature>
<feature type="domain" description="AMP-dependent synthetase/ligase" evidence="5">
    <location>
        <begin position="6"/>
        <end position="67"/>
    </location>
</feature>
<dbReference type="GO" id="GO:0031177">
    <property type="term" value="F:phosphopantetheine binding"/>
    <property type="evidence" value="ECO:0007669"/>
    <property type="project" value="TreeGrafter"/>
</dbReference>
<protein>
    <submittedName>
        <fullName evidence="6">Non-ribosomal peptide synthetase</fullName>
    </submittedName>
</protein>
<organism evidence="6">
    <name type="scientific">Pestalotiopsis sp. F48</name>
    <dbReference type="NCBI Taxonomy" id="1168008"/>
    <lineage>
        <taxon>Eukaryota</taxon>
        <taxon>Fungi</taxon>
        <taxon>Dikarya</taxon>
        <taxon>Ascomycota</taxon>
        <taxon>Pezizomycotina</taxon>
        <taxon>Sordariomycetes</taxon>
        <taxon>Xylariomycetidae</taxon>
        <taxon>Amphisphaeriales</taxon>
        <taxon>Sporocadaceae</taxon>
        <taxon>Pestalotiopsis</taxon>
    </lineage>
</organism>
<dbReference type="Gene3D" id="3.40.50.12780">
    <property type="entry name" value="N-terminal domain of ligase-like"/>
    <property type="match status" value="1"/>
</dbReference>
<reference evidence="6" key="1">
    <citation type="journal article" date="2012" name="Microb. Ecol.">
        <title>Culturable endophytes of medicinal plants and the genetic basis for their bioactivity.</title>
        <authorList>
            <person name="Miller K.I."/>
            <person name="Qing C."/>
            <person name="Sze D.M."/>
            <person name="Roufogalis B.D."/>
            <person name="Neilan B.A."/>
        </authorList>
    </citation>
    <scope>NUCLEOTIDE SEQUENCE</scope>
    <source>
        <strain evidence="6">F48</strain>
    </source>
</reference>
<evidence type="ECO:0000256" key="3">
    <source>
        <dbReference type="ARBA" id="ARBA00022598"/>
    </source>
</evidence>
<proteinExistence type="inferred from homology"/>
<comment type="similarity">
    <text evidence="4">Belongs to the NRP synthetase family.</text>
</comment>
<dbReference type="GO" id="GO:0044550">
    <property type="term" value="P:secondary metabolite biosynthetic process"/>
    <property type="evidence" value="ECO:0007669"/>
    <property type="project" value="TreeGrafter"/>
</dbReference>
<evidence type="ECO:0000256" key="4">
    <source>
        <dbReference type="ARBA" id="ARBA00029454"/>
    </source>
</evidence>
<dbReference type="PANTHER" id="PTHR45527:SF11">
    <property type="entry name" value="NONRIBOSOMAL PEPTIDE SYNTHETASE 5"/>
    <property type="match status" value="1"/>
</dbReference>
<dbReference type="GO" id="GO:0005737">
    <property type="term" value="C:cytoplasm"/>
    <property type="evidence" value="ECO:0007669"/>
    <property type="project" value="TreeGrafter"/>
</dbReference>
<evidence type="ECO:0000259" key="5">
    <source>
        <dbReference type="Pfam" id="PF00501"/>
    </source>
</evidence>
<dbReference type="EMBL" id="JQ585630">
    <property type="protein sequence ID" value="AFH77884.1"/>
    <property type="molecule type" value="Genomic_DNA"/>
</dbReference>
<dbReference type="InterPro" id="IPR000873">
    <property type="entry name" value="AMP-dep_synth/lig_dom"/>
</dbReference>
<dbReference type="GO" id="GO:0043041">
    <property type="term" value="P:amino acid activation for nonribosomal peptide biosynthetic process"/>
    <property type="evidence" value="ECO:0007669"/>
    <property type="project" value="TreeGrafter"/>
</dbReference>
<dbReference type="InterPro" id="IPR042099">
    <property type="entry name" value="ANL_N_sf"/>
</dbReference>
<dbReference type="GO" id="GO:0016874">
    <property type="term" value="F:ligase activity"/>
    <property type="evidence" value="ECO:0007669"/>
    <property type="project" value="UniProtKB-KW"/>
</dbReference>
<evidence type="ECO:0000313" key="6">
    <source>
        <dbReference type="EMBL" id="AFH77884.1"/>
    </source>
</evidence>
<keyword evidence="3" id="KW-0436">Ligase</keyword>
<feature type="non-terminal residue" evidence="6">
    <location>
        <position position="99"/>
    </location>
</feature>
<dbReference type="SUPFAM" id="SSF56801">
    <property type="entry name" value="Acetyl-CoA synthetase-like"/>
    <property type="match status" value="1"/>
</dbReference>
<keyword evidence="2" id="KW-0597">Phosphoprotein</keyword>
<dbReference type="PANTHER" id="PTHR45527">
    <property type="entry name" value="NONRIBOSOMAL PEPTIDE SYNTHETASE"/>
    <property type="match status" value="1"/>
</dbReference>
<name>I0CL07_9PEZI</name>
<dbReference type="AlphaFoldDB" id="I0CL07"/>
<accession>I0CL07</accession>
<dbReference type="Pfam" id="PF00501">
    <property type="entry name" value="AMP-binding"/>
    <property type="match status" value="1"/>
</dbReference>